<gene>
    <name evidence="2" type="ORF">FPQ15_12605</name>
</gene>
<evidence type="ECO:0000313" key="3">
    <source>
        <dbReference type="Proteomes" id="UP000319483"/>
    </source>
</evidence>
<sequence>MAIDFESLPKPLPKKGKIKLWRWLALLIIFFLIGFIATLSYGYFFGISDFWFICCSGITPFLLWSFCFVYKIYIRFYNNIYIEEWNYNCEREHQHLIEFAKRGLYVISHSLETSHGKYGNGVGVAESKLSLSTKPVGNNGLFFKYGSLTVPENIYPSDMPKRIELLFNNWLPDYQPILNQLSSQLKLHVRIFIDTQITTEELERIWLKTFGKFVKPTSFEINDSATSTTFIESWLDNSDYDSDLLLVINAHLFQSPTENEGEFASVILFAGEEAIEDPLLSDFKARTVKVHRSEQTSTLTETLDKALLWGEDNQSDYDGIWTSQVSEEQNKLIMTHLTDIQFKLNNFFDVDFSIGSVRNCAYWLSLALAVEYSQENKKKQLVLIGKPNVTAFVVAFPNQI</sequence>
<dbReference type="RefSeq" id="WP_144093142.1">
    <property type="nucleotide sequence ID" value="NZ_VMHM01000019.1"/>
</dbReference>
<keyword evidence="1" id="KW-1133">Transmembrane helix</keyword>
<evidence type="ECO:0000313" key="2">
    <source>
        <dbReference type="EMBL" id="TSJ92951.1"/>
    </source>
</evidence>
<name>A0A556RVN9_9GAMM</name>
<feature type="transmembrane region" description="Helical" evidence="1">
    <location>
        <begin position="50"/>
        <end position="70"/>
    </location>
</feature>
<reference evidence="2 3" key="1">
    <citation type="submission" date="2019-07" db="EMBL/GenBank/DDBJ databases">
        <title>Gilliamella genomes.</title>
        <authorList>
            <person name="Zheng H."/>
        </authorList>
    </citation>
    <scope>NUCLEOTIDE SEQUENCE [LARGE SCALE GENOMIC DNA]</scope>
    <source>
        <strain evidence="2 3">W8127</strain>
    </source>
</reference>
<keyword evidence="1" id="KW-0812">Transmembrane</keyword>
<dbReference type="Proteomes" id="UP000319483">
    <property type="component" value="Unassembled WGS sequence"/>
</dbReference>
<dbReference type="AlphaFoldDB" id="A0A556RVN9"/>
<feature type="transmembrane region" description="Helical" evidence="1">
    <location>
        <begin position="20"/>
        <end position="44"/>
    </location>
</feature>
<keyword evidence="1" id="KW-0472">Membrane</keyword>
<evidence type="ECO:0000256" key="1">
    <source>
        <dbReference type="SAM" id="Phobius"/>
    </source>
</evidence>
<protein>
    <submittedName>
        <fullName evidence="2">Uncharacterized protein</fullName>
    </submittedName>
</protein>
<dbReference type="EMBL" id="VMHM01000019">
    <property type="protein sequence ID" value="TSJ92951.1"/>
    <property type="molecule type" value="Genomic_DNA"/>
</dbReference>
<organism evidence="2 3">
    <name type="scientific">Gilliamella apicola</name>
    <dbReference type="NCBI Taxonomy" id="1196095"/>
    <lineage>
        <taxon>Bacteria</taxon>
        <taxon>Pseudomonadati</taxon>
        <taxon>Pseudomonadota</taxon>
        <taxon>Gammaproteobacteria</taxon>
        <taxon>Orbales</taxon>
        <taxon>Orbaceae</taxon>
        <taxon>Gilliamella</taxon>
    </lineage>
</organism>
<comment type="caution">
    <text evidence="2">The sequence shown here is derived from an EMBL/GenBank/DDBJ whole genome shotgun (WGS) entry which is preliminary data.</text>
</comment>
<proteinExistence type="predicted"/>
<accession>A0A556RVN9</accession>